<gene>
    <name evidence="1" type="ORF">VNO77_44058</name>
</gene>
<reference evidence="1 2" key="1">
    <citation type="submission" date="2024-01" db="EMBL/GenBank/DDBJ databases">
        <title>The genomes of 5 underutilized Papilionoideae crops provide insights into root nodulation and disease resistanc.</title>
        <authorList>
            <person name="Jiang F."/>
        </authorList>
    </citation>
    <scope>NUCLEOTIDE SEQUENCE [LARGE SCALE GENOMIC DNA]</scope>
    <source>
        <strain evidence="1">LVBAO_FW01</strain>
        <tissue evidence="1">Leaves</tissue>
    </source>
</reference>
<keyword evidence="2" id="KW-1185">Reference proteome</keyword>
<protein>
    <submittedName>
        <fullName evidence="1">Uncharacterized protein</fullName>
    </submittedName>
</protein>
<dbReference type="AlphaFoldDB" id="A0AAN9PQE6"/>
<accession>A0AAN9PQE6</accession>
<comment type="caution">
    <text evidence="1">The sequence shown here is derived from an EMBL/GenBank/DDBJ whole genome shotgun (WGS) entry which is preliminary data.</text>
</comment>
<organism evidence="1 2">
    <name type="scientific">Canavalia gladiata</name>
    <name type="common">Sword bean</name>
    <name type="synonym">Dolichos gladiatus</name>
    <dbReference type="NCBI Taxonomy" id="3824"/>
    <lineage>
        <taxon>Eukaryota</taxon>
        <taxon>Viridiplantae</taxon>
        <taxon>Streptophyta</taxon>
        <taxon>Embryophyta</taxon>
        <taxon>Tracheophyta</taxon>
        <taxon>Spermatophyta</taxon>
        <taxon>Magnoliopsida</taxon>
        <taxon>eudicotyledons</taxon>
        <taxon>Gunneridae</taxon>
        <taxon>Pentapetalae</taxon>
        <taxon>rosids</taxon>
        <taxon>fabids</taxon>
        <taxon>Fabales</taxon>
        <taxon>Fabaceae</taxon>
        <taxon>Papilionoideae</taxon>
        <taxon>50 kb inversion clade</taxon>
        <taxon>NPAAA clade</taxon>
        <taxon>indigoferoid/millettioid clade</taxon>
        <taxon>Phaseoleae</taxon>
        <taxon>Canavalia</taxon>
    </lineage>
</organism>
<dbReference type="Proteomes" id="UP001367508">
    <property type="component" value="Unassembled WGS sequence"/>
</dbReference>
<dbReference type="EMBL" id="JAYMYQ010000011">
    <property type="protein sequence ID" value="KAK7306137.1"/>
    <property type="molecule type" value="Genomic_DNA"/>
</dbReference>
<evidence type="ECO:0000313" key="1">
    <source>
        <dbReference type="EMBL" id="KAK7306137.1"/>
    </source>
</evidence>
<name>A0AAN9PQE6_CANGL</name>
<evidence type="ECO:0000313" key="2">
    <source>
        <dbReference type="Proteomes" id="UP001367508"/>
    </source>
</evidence>
<sequence>MFSFFWMCSHLGIVLDKTLCCLLIWFKLAYCCLFGIRFQMFLLFEVHTAYCTADQLLKLSEGKYSCVGAVGCG</sequence>
<proteinExistence type="predicted"/>